<dbReference type="InterPro" id="IPR051400">
    <property type="entry name" value="HAD-like_hydrolase"/>
</dbReference>
<dbReference type="InterPro" id="IPR036412">
    <property type="entry name" value="HAD-like_sf"/>
</dbReference>
<organism evidence="4 5">
    <name type="scientific">Natronocella acetinitrilica</name>
    <dbReference type="NCBI Taxonomy" id="414046"/>
    <lineage>
        <taxon>Bacteria</taxon>
        <taxon>Pseudomonadati</taxon>
        <taxon>Pseudomonadota</taxon>
        <taxon>Gammaproteobacteria</taxon>
        <taxon>Chromatiales</taxon>
        <taxon>Ectothiorhodospiraceae</taxon>
        <taxon>Natronocella</taxon>
    </lineage>
</organism>
<keyword evidence="5" id="KW-1185">Reference proteome</keyword>
<dbReference type="RefSeq" id="WP_253484379.1">
    <property type="nucleotide sequence ID" value="NZ_JALJXV010000012.1"/>
</dbReference>
<dbReference type="SFLD" id="SFLDG01129">
    <property type="entry name" value="C1.5:_HAD__Beta-PGM__Phosphata"/>
    <property type="match status" value="1"/>
</dbReference>
<protein>
    <submittedName>
        <fullName evidence="4">Hydrolase of the HAD superfamily</fullName>
    </submittedName>
</protein>
<dbReference type="Proteomes" id="UP001205843">
    <property type="component" value="Unassembled WGS sequence"/>
</dbReference>
<dbReference type="InterPro" id="IPR023214">
    <property type="entry name" value="HAD_sf"/>
</dbReference>
<evidence type="ECO:0000256" key="2">
    <source>
        <dbReference type="ARBA" id="ARBA00022801"/>
    </source>
</evidence>
<evidence type="ECO:0000313" key="4">
    <source>
        <dbReference type="EMBL" id="MCP1676910.1"/>
    </source>
</evidence>
<dbReference type="Gene3D" id="1.20.120.1600">
    <property type="match status" value="1"/>
</dbReference>
<dbReference type="PANTHER" id="PTHR46470:SF4">
    <property type="entry name" value="5-AMINO-6-(5-PHOSPHO-D-RIBITYLAMINO)URACIL PHOSPHATASE YIGB"/>
    <property type="match status" value="1"/>
</dbReference>
<comment type="caution">
    <text evidence="4">The sequence shown here is derived from an EMBL/GenBank/DDBJ whole genome shotgun (WGS) entry which is preliminary data.</text>
</comment>
<dbReference type="PANTHER" id="PTHR46470">
    <property type="entry name" value="N-ACYLNEURAMINATE-9-PHOSPHATASE"/>
    <property type="match status" value="1"/>
</dbReference>
<dbReference type="NCBIfam" id="TIGR01549">
    <property type="entry name" value="HAD-SF-IA-v1"/>
    <property type="match status" value="1"/>
</dbReference>
<dbReference type="Pfam" id="PF00702">
    <property type="entry name" value="Hydrolase"/>
    <property type="match status" value="1"/>
</dbReference>
<evidence type="ECO:0000313" key="5">
    <source>
        <dbReference type="Proteomes" id="UP001205843"/>
    </source>
</evidence>
<dbReference type="AlphaFoldDB" id="A0AAE3KCI6"/>
<accession>A0AAE3KCI6</accession>
<dbReference type="InterPro" id="IPR006439">
    <property type="entry name" value="HAD-SF_hydro_IA"/>
</dbReference>
<dbReference type="SUPFAM" id="SSF56784">
    <property type="entry name" value="HAD-like"/>
    <property type="match status" value="1"/>
</dbReference>
<name>A0AAE3KCI6_9GAMM</name>
<proteinExistence type="predicted"/>
<keyword evidence="2 4" id="KW-0378">Hydrolase</keyword>
<sequence>MSRLRALSFDLDYTLWSLDQVIERAESRVHDFLLQHYPVVGERYSPELVLRERQRVLEAAPDIAHDLGEIRLRTFRRITDAAGAPAIAARQAMRIFMAGRNDVQLYDETQPLLDALHGRYTLIALTNGNADVHRIGIGHYFAASILASDVGAAKPAAPMFQAAIRTANVAAAEMLHIGDDPETDVFGAAQAGIGAVWLNREGMPWPDRLPRVPYVEIRTLSQLPEIIQSPAGAFGRSAS</sequence>
<reference evidence="4" key="1">
    <citation type="submission" date="2022-03" db="EMBL/GenBank/DDBJ databases">
        <title>Genomic Encyclopedia of Type Strains, Phase III (KMG-III): the genomes of soil and plant-associated and newly described type strains.</title>
        <authorList>
            <person name="Whitman W."/>
        </authorList>
    </citation>
    <scope>NUCLEOTIDE SEQUENCE</scope>
    <source>
        <strain evidence="4">ANL 6-2</strain>
    </source>
</reference>
<dbReference type="NCBIfam" id="TIGR01509">
    <property type="entry name" value="HAD-SF-IA-v3"/>
    <property type="match status" value="1"/>
</dbReference>
<dbReference type="Gene3D" id="3.40.50.1000">
    <property type="entry name" value="HAD superfamily/HAD-like"/>
    <property type="match status" value="1"/>
</dbReference>
<gene>
    <name evidence="4" type="ORF">J2T57_004084</name>
</gene>
<evidence type="ECO:0000256" key="3">
    <source>
        <dbReference type="ARBA" id="ARBA00022842"/>
    </source>
</evidence>
<evidence type="ECO:0000256" key="1">
    <source>
        <dbReference type="ARBA" id="ARBA00001946"/>
    </source>
</evidence>
<dbReference type="EMBL" id="JALJXV010000012">
    <property type="protein sequence ID" value="MCP1676910.1"/>
    <property type="molecule type" value="Genomic_DNA"/>
</dbReference>
<dbReference type="GO" id="GO:0016787">
    <property type="term" value="F:hydrolase activity"/>
    <property type="evidence" value="ECO:0007669"/>
    <property type="project" value="UniProtKB-KW"/>
</dbReference>
<keyword evidence="3" id="KW-0460">Magnesium</keyword>
<dbReference type="GO" id="GO:0009231">
    <property type="term" value="P:riboflavin biosynthetic process"/>
    <property type="evidence" value="ECO:0007669"/>
    <property type="project" value="TreeGrafter"/>
</dbReference>
<dbReference type="SFLD" id="SFLDS00003">
    <property type="entry name" value="Haloacid_Dehalogenase"/>
    <property type="match status" value="1"/>
</dbReference>
<comment type="cofactor">
    <cofactor evidence="1">
        <name>Mg(2+)</name>
        <dbReference type="ChEBI" id="CHEBI:18420"/>
    </cofactor>
</comment>